<dbReference type="Pfam" id="PF04632">
    <property type="entry name" value="FUSC"/>
    <property type="match status" value="1"/>
</dbReference>
<feature type="transmembrane region" description="Helical" evidence="7">
    <location>
        <begin position="393"/>
        <end position="411"/>
    </location>
</feature>
<sequence length="640" mass="69466">MLTTAWLAGKGFDIERLRFGLRTALASCLALVVAWSLGLEHPQWSAMTVWAASQPVRELMVEKSLYRMAGTLVGTAVGLLLLTVAGDSLPWLVIGLALWVGLCAGAGNALYSLLSYGALLSGYSAAMVALLGSADSLGTLALGADRLLTVLVGVVMALLVGLLFTPGARRSELEEQGRRCTTRVLHQLAAQLGSRRHPGAQAPSDLLVDIALLEAQLEPSAAGSRRARHSARTQRTILAALTAALLWMRRRGRAGTASPAVERAVHAAALAMDRAAPLPEVAGHLQRAQALAGPDDPALTQVLERLGDALLARQRFRDTGRARRQGNRPGLLRHRDWVHARHAMLRTTGVLLVVGLAWAATGWPAGAYVMLGTAVMVTLFSTLENPAWMMRHVLLWQAIAALLALTVRWLLWPLASAEWQLIALLAPFILVTVIPFAHRRTQNGTVDYVMVLLLLSQPALPLVGTFSHSLGVALAVVAGPLLALIAFRLIFPTSARHRQRRLEAMMLNELEALARQGTPERAAVWEARLYHRVMQLVHWSHRRGDATQRVVDGSLAALTLGETLQALQHHGEQADAATRRRLAASLRRLGRLRQSPQEAAAALERLARTLAYRQQVALALQSRHTARLLRANQAFFQQAS</sequence>
<feature type="transmembrane region" description="Helical" evidence="7">
    <location>
        <begin position="91"/>
        <end position="111"/>
    </location>
</feature>
<comment type="caution">
    <text evidence="8">The sequence shown here is derived from an EMBL/GenBank/DDBJ whole genome shotgun (WGS) entry which is preliminary data.</text>
</comment>
<evidence type="ECO:0000256" key="3">
    <source>
        <dbReference type="ARBA" id="ARBA00022475"/>
    </source>
</evidence>
<dbReference type="InterPro" id="IPR006726">
    <property type="entry name" value="PHBA_efflux_AaeB/fusaric-R"/>
</dbReference>
<evidence type="ECO:0000256" key="5">
    <source>
        <dbReference type="ARBA" id="ARBA00022989"/>
    </source>
</evidence>
<keyword evidence="6 7" id="KW-0472">Membrane</keyword>
<evidence type="ECO:0000313" key="9">
    <source>
        <dbReference type="Proteomes" id="UP001252270"/>
    </source>
</evidence>
<keyword evidence="3" id="KW-1003">Cell membrane</keyword>
<proteinExistence type="predicted"/>
<gene>
    <name evidence="8" type="ORF">QC820_06560</name>
</gene>
<evidence type="ECO:0000256" key="7">
    <source>
        <dbReference type="SAM" id="Phobius"/>
    </source>
</evidence>
<dbReference type="Proteomes" id="UP001252270">
    <property type="component" value="Unassembled WGS sequence"/>
</dbReference>
<evidence type="ECO:0000256" key="2">
    <source>
        <dbReference type="ARBA" id="ARBA00022448"/>
    </source>
</evidence>
<dbReference type="PANTHER" id="PTHR30509:SF9">
    <property type="entry name" value="MULTIDRUG RESISTANCE PROTEIN MDTO"/>
    <property type="match status" value="1"/>
</dbReference>
<keyword evidence="2" id="KW-0813">Transport</keyword>
<name>A0ABU1GKD0_9GAMM</name>
<keyword evidence="5 7" id="KW-1133">Transmembrane helix</keyword>
<dbReference type="PANTHER" id="PTHR30509">
    <property type="entry name" value="P-HYDROXYBENZOIC ACID EFFLUX PUMP SUBUNIT-RELATED"/>
    <property type="match status" value="1"/>
</dbReference>
<comment type="subcellular location">
    <subcellularLocation>
        <location evidence="1">Cell membrane</location>
        <topology evidence="1">Multi-pass membrane protein</topology>
    </subcellularLocation>
</comment>
<feature type="transmembrane region" description="Helical" evidence="7">
    <location>
        <begin position="148"/>
        <end position="168"/>
    </location>
</feature>
<dbReference type="RefSeq" id="WP_309636255.1">
    <property type="nucleotide sequence ID" value="NZ_JARWAL010000004.1"/>
</dbReference>
<evidence type="ECO:0000256" key="1">
    <source>
        <dbReference type="ARBA" id="ARBA00004651"/>
    </source>
</evidence>
<evidence type="ECO:0000313" key="8">
    <source>
        <dbReference type="EMBL" id="MDR5892473.1"/>
    </source>
</evidence>
<keyword evidence="9" id="KW-1185">Reference proteome</keyword>
<evidence type="ECO:0000256" key="4">
    <source>
        <dbReference type="ARBA" id="ARBA00022692"/>
    </source>
</evidence>
<accession>A0ABU1GKD0</accession>
<protein>
    <submittedName>
        <fullName evidence="8">FUSC family protein</fullName>
    </submittedName>
</protein>
<keyword evidence="4 7" id="KW-0812">Transmembrane</keyword>
<organism evidence="8 9">
    <name type="scientific">Halomonas mongoliensis</name>
    <dbReference type="NCBI Taxonomy" id="321265"/>
    <lineage>
        <taxon>Bacteria</taxon>
        <taxon>Pseudomonadati</taxon>
        <taxon>Pseudomonadota</taxon>
        <taxon>Gammaproteobacteria</taxon>
        <taxon>Oceanospirillales</taxon>
        <taxon>Halomonadaceae</taxon>
        <taxon>Halomonas</taxon>
    </lineage>
</organism>
<feature type="transmembrane region" description="Helical" evidence="7">
    <location>
        <begin position="472"/>
        <end position="491"/>
    </location>
</feature>
<dbReference type="EMBL" id="JARWAL010000004">
    <property type="protein sequence ID" value="MDR5892473.1"/>
    <property type="molecule type" value="Genomic_DNA"/>
</dbReference>
<evidence type="ECO:0000256" key="6">
    <source>
        <dbReference type="ARBA" id="ARBA00023136"/>
    </source>
</evidence>
<feature type="transmembrane region" description="Helical" evidence="7">
    <location>
        <begin position="417"/>
        <end position="436"/>
    </location>
</feature>
<feature type="transmembrane region" description="Helical" evidence="7">
    <location>
        <begin position="20"/>
        <end position="39"/>
    </location>
</feature>
<reference evidence="8 9" key="1">
    <citation type="submission" date="2023-04" db="EMBL/GenBank/DDBJ databases">
        <title>A long-awaited taxogenomic arrangement of the family Halomonadaceae.</title>
        <authorList>
            <person name="De La Haba R."/>
            <person name="Chuvochina M."/>
            <person name="Wittouck S."/>
            <person name="Arahal D.R."/>
            <person name="Sanchez-Porro C."/>
            <person name="Hugenholtz P."/>
            <person name="Ventosa A."/>
        </authorList>
    </citation>
    <scope>NUCLEOTIDE SEQUENCE [LARGE SCALE GENOMIC DNA]</scope>
    <source>
        <strain evidence="8 9">DSM 17332</strain>
    </source>
</reference>